<evidence type="ECO:0000256" key="2">
    <source>
        <dbReference type="ARBA" id="ARBA00010992"/>
    </source>
</evidence>
<evidence type="ECO:0000256" key="4">
    <source>
        <dbReference type="ARBA" id="ARBA00022692"/>
    </source>
</evidence>
<feature type="transmembrane region" description="Helical" evidence="8">
    <location>
        <begin position="205"/>
        <end position="231"/>
    </location>
</feature>
<sequence>MMAAAFVGAIVSGPLADIMGRRGLAMACTILSILGDLLLVSAYELSMFYAGRAITGVSVGMLSMVLPLYLTEVAPLSLRGRAIAFHQFCIILGISIAFWVTYGSYYLYEDKAWRVPLGVQLIPTLIFGVALFLVPQSPRYLVQKHRDEEALKVLSMIRGDGTIEHSAVQMEFAEIKQTLMFEEKHEKIGYRSLFHRGKDKNPQRLLLGIFAQAFQQLTGANTLMLFAPLIFHATGITTGRVPTLFANGISGVVMVVATIPAMLLIDRWSRRKTMIIGALGCGVSLLVMSIIAGTSQYEYDGLEHYFSDAAAHSEYDSSTSMGCPTPRSVIFFAMFYIFLAFYGCTWGPLGWIYPAELYSQGVRSKALGITTASNWFFTFGVIQIAPLAFEQIQWKVYVIYCVFCFTIAAIVYRYFPETRGKSLEEMDLLFSGNFKSFDPAVHHPTTASEALAYIEQKNSKYNNQLSFMDVTTSTE</sequence>
<proteinExistence type="inferred from homology"/>
<feature type="transmembrane region" description="Helical" evidence="8">
    <location>
        <begin position="329"/>
        <end position="354"/>
    </location>
</feature>
<dbReference type="GO" id="GO:0016020">
    <property type="term" value="C:membrane"/>
    <property type="evidence" value="ECO:0007669"/>
    <property type="project" value="UniProtKB-SubCell"/>
</dbReference>
<gene>
    <name evidence="10" type="ORF">BDA99DRAFT_475141</name>
</gene>
<feature type="transmembrane region" description="Helical" evidence="8">
    <location>
        <begin position="276"/>
        <end position="297"/>
    </location>
</feature>
<feature type="transmembrane region" description="Helical" evidence="8">
    <location>
        <begin position="49"/>
        <end position="70"/>
    </location>
</feature>
<dbReference type="FunFam" id="1.20.1250.20:FF:000134">
    <property type="entry name" value="MFS sugar transporter protein"/>
    <property type="match status" value="1"/>
</dbReference>
<feature type="transmembrane region" description="Helical" evidence="8">
    <location>
        <begin position="397"/>
        <end position="415"/>
    </location>
</feature>
<comment type="similarity">
    <text evidence="2 7">Belongs to the major facilitator superfamily. Sugar transporter (TC 2.A.1.1) family.</text>
</comment>
<dbReference type="InterPro" id="IPR003663">
    <property type="entry name" value="Sugar/inositol_transpt"/>
</dbReference>
<feature type="domain" description="Major facilitator superfamily (MFS) profile" evidence="9">
    <location>
        <begin position="1"/>
        <end position="419"/>
    </location>
</feature>
<protein>
    <submittedName>
        <fullName evidence="10">Sugar transporter</fullName>
    </submittedName>
</protein>
<keyword evidence="6 8" id="KW-0472">Membrane</keyword>
<dbReference type="PANTHER" id="PTHR48022:SF2">
    <property type="entry name" value="PLASTIDIC GLUCOSE TRANSPORTER 4"/>
    <property type="match status" value="1"/>
</dbReference>
<dbReference type="AlphaFoldDB" id="A0AAD5KB45"/>
<evidence type="ECO:0000256" key="8">
    <source>
        <dbReference type="SAM" id="Phobius"/>
    </source>
</evidence>
<evidence type="ECO:0000256" key="1">
    <source>
        <dbReference type="ARBA" id="ARBA00004141"/>
    </source>
</evidence>
<dbReference type="InterPro" id="IPR005829">
    <property type="entry name" value="Sugar_transporter_CS"/>
</dbReference>
<comment type="caution">
    <text evidence="10">The sequence shown here is derived from an EMBL/GenBank/DDBJ whole genome shotgun (WGS) entry which is preliminary data.</text>
</comment>
<dbReference type="InterPro" id="IPR005828">
    <property type="entry name" value="MFS_sugar_transport-like"/>
</dbReference>
<accession>A0AAD5KB45</accession>
<dbReference type="NCBIfam" id="TIGR00879">
    <property type="entry name" value="SP"/>
    <property type="match status" value="1"/>
</dbReference>
<evidence type="ECO:0000256" key="5">
    <source>
        <dbReference type="ARBA" id="ARBA00022989"/>
    </source>
</evidence>
<evidence type="ECO:0000259" key="9">
    <source>
        <dbReference type="PROSITE" id="PS50850"/>
    </source>
</evidence>
<dbReference type="PROSITE" id="PS50850">
    <property type="entry name" value="MFS"/>
    <property type="match status" value="1"/>
</dbReference>
<keyword evidence="3 7" id="KW-0813">Transport</keyword>
<dbReference type="PROSITE" id="PS00216">
    <property type="entry name" value="SUGAR_TRANSPORT_1"/>
    <property type="match status" value="1"/>
</dbReference>
<organism evidence="10 11">
    <name type="scientific">Phascolomyces articulosus</name>
    <dbReference type="NCBI Taxonomy" id="60185"/>
    <lineage>
        <taxon>Eukaryota</taxon>
        <taxon>Fungi</taxon>
        <taxon>Fungi incertae sedis</taxon>
        <taxon>Mucoromycota</taxon>
        <taxon>Mucoromycotina</taxon>
        <taxon>Mucoromycetes</taxon>
        <taxon>Mucorales</taxon>
        <taxon>Lichtheimiaceae</taxon>
        <taxon>Phascolomyces</taxon>
    </lineage>
</organism>
<keyword evidence="4 8" id="KW-0812">Transmembrane</keyword>
<evidence type="ECO:0000313" key="10">
    <source>
        <dbReference type="EMBL" id="KAI9277178.1"/>
    </source>
</evidence>
<dbReference type="Proteomes" id="UP001209540">
    <property type="component" value="Unassembled WGS sequence"/>
</dbReference>
<evidence type="ECO:0000256" key="3">
    <source>
        <dbReference type="ARBA" id="ARBA00022448"/>
    </source>
</evidence>
<dbReference type="EMBL" id="JAIXMP010000002">
    <property type="protein sequence ID" value="KAI9277178.1"/>
    <property type="molecule type" value="Genomic_DNA"/>
</dbReference>
<dbReference type="SUPFAM" id="SSF103473">
    <property type="entry name" value="MFS general substrate transporter"/>
    <property type="match status" value="1"/>
</dbReference>
<feature type="transmembrane region" description="Helical" evidence="8">
    <location>
        <begin position="113"/>
        <end position="134"/>
    </location>
</feature>
<dbReference type="GO" id="GO:0005351">
    <property type="term" value="F:carbohydrate:proton symporter activity"/>
    <property type="evidence" value="ECO:0007669"/>
    <property type="project" value="TreeGrafter"/>
</dbReference>
<keyword evidence="11" id="KW-1185">Reference proteome</keyword>
<feature type="transmembrane region" description="Helical" evidence="8">
    <location>
        <begin position="366"/>
        <end position="385"/>
    </location>
</feature>
<keyword evidence="5 8" id="KW-1133">Transmembrane helix</keyword>
<evidence type="ECO:0000313" key="11">
    <source>
        <dbReference type="Proteomes" id="UP001209540"/>
    </source>
</evidence>
<reference evidence="10" key="2">
    <citation type="submission" date="2023-02" db="EMBL/GenBank/DDBJ databases">
        <authorList>
            <consortium name="DOE Joint Genome Institute"/>
            <person name="Mondo S.J."/>
            <person name="Chang Y."/>
            <person name="Wang Y."/>
            <person name="Ahrendt S."/>
            <person name="Andreopoulos W."/>
            <person name="Barry K."/>
            <person name="Beard J."/>
            <person name="Benny G.L."/>
            <person name="Blankenship S."/>
            <person name="Bonito G."/>
            <person name="Cuomo C."/>
            <person name="Desiro A."/>
            <person name="Gervers K.A."/>
            <person name="Hundley H."/>
            <person name="Kuo A."/>
            <person name="LaButti K."/>
            <person name="Lang B.F."/>
            <person name="Lipzen A."/>
            <person name="O'Donnell K."/>
            <person name="Pangilinan J."/>
            <person name="Reynolds N."/>
            <person name="Sandor L."/>
            <person name="Smith M.W."/>
            <person name="Tsang A."/>
            <person name="Grigoriev I.V."/>
            <person name="Stajich J.E."/>
            <person name="Spatafora J.W."/>
        </authorList>
    </citation>
    <scope>NUCLEOTIDE SEQUENCE</scope>
    <source>
        <strain evidence="10">RSA 2281</strain>
    </source>
</reference>
<feature type="transmembrane region" description="Helical" evidence="8">
    <location>
        <begin position="243"/>
        <end position="264"/>
    </location>
</feature>
<dbReference type="InterPro" id="IPR036259">
    <property type="entry name" value="MFS_trans_sf"/>
</dbReference>
<dbReference type="PRINTS" id="PR00171">
    <property type="entry name" value="SUGRTRNSPORT"/>
</dbReference>
<keyword evidence="10" id="KW-0762">Sugar transport</keyword>
<dbReference type="PROSITE" id="PS00217">
    <property type="entry name" value="SUGAR_TRANSPORT_2"/>
    <property type="match status" value="1"/>
</dbReference>
<dbReference type="Gene3D" id="1.20.1250.20">
    <property type="entry name" value="MFS general substrate transporter like domains"/>
    <property type="match status" value="1"/>
</dbReference>
<reference evidence="10" key="1">
    <citation type="journal article" date="2022" name="IScience">
        <title>Evolution of zygomycete secretomes and the origins of terrestrial fungal ecologies.</title>
        <authorList>
            <person name="Chang Y."/>
            <person name="Wang Y."/>
            <person name="Mondo S."/>
            <person name="Ahrendt S."/>
            <person name="Andreopoulos W."/>
            <person name="Barry K."/>
            <person name="Beard J."/>
            <person name="Benny G.L."/>
            <person name="Blankenship S."/>
            <person name="Bonito G."/>
            <person name="Cuomo C."/>
            <person name="Desiro A."/>
            <person name="Gervers K.A."/>
            <person name="Hundley H."/>
            <person name="Kuo A."/>
            <person name="LaButti K."/>
            <person name="Lang B.F."/>
            <person name="Lipzen A."/>
            <person name="O'Donnell K."/>
            <person name="Pangilinan J."/>
            <person name="Reynolds N."/>
            <person name="Sandor L."/>
            <person name="Smith M.E."/>
            <person name="Tsang A."/>
            <person name="Grigoriev I.V."/>
            <person name="Stajich J.E."/>
            <person name="Spatafora J.W."/>
        </authorList>
    </citation>
    <scope>NUCLEOTIDE SEQUENCE</scope>
    <source>
        <strain evidence="10">RSA 2281</strain>
    </source>
</reference>
<evidence type="ECO:0000256" key="7">
    <source>
        <dbReference type="RuleBase" id="RU003346"/>
    </source>
</evidence>
<evidence type="ECO:0000256" key="6">
    <source>
        <dbReference type="ARBA" id="ARBA00023136"/>
    </source>
</evidence>
<dbReference type="InterPro" id="IPR050360">
    <property type="entry name" value="MFS_Sugar_Transporters"/>
</dbReference>
<feature type="transmembrane region" description="Helical" evidence="8">
    <location>
        <begin position="82"/>
        <end position="101"/>
    </location>
</feature>
<dbReference type="InterPro" id="IPR020846">
    <property type="entry name" value="MFS_dom"/>
</dbReference>
<dbReference type="Pfam" id="PF00083">
    <property type="entry name" value="Sugar_tr"/>
    <property type="match status" value="1"/>
</dbReference>
<dbReference type="PANTHER" id="PTHR48022">
    <property type="entry name" value="PLASTIDIC GLUCOSE TRANSPORTER 4"/>
    <property type="match status" value="1"/>
</dbReference>
<comment type="subcellular location">
    <subcellularLocation>
        <location evidence="1">Membrane</location>
        <topology evidence="1">Multi-pass membrane protein</topology>
    </subcellularLocation>
</comment>
<name>A0AAD5KB45_9FUNG</name>
<feature type="transmembrane region" description="Helical" evidence="8">
    <location>
        <begin position="24"/>
        <end position="43"/>
    </location>
</feature>